<dbReference type="Gene3D" id="2.130.10.130">
    <property type="entry name" value="Integrin alpha, N-terminal"/>
    <property type="match status" value="2"/>
</dbReference>
<proteinExistence type="predicted"/>
<evidence type="ECO:0000313" key="4">
    <source>
        <dbReference type="EMBL" id="HGD13626.1"/>
    </source>
</evidence>
<dbReference type="Pfam" id="PF13517">
    <property type="entry name" value="FG-GAP_3"/>
    <property type="match status" value="2"/>
</dbReference>
<dbReference type="PANTHER" id="PTHR46580:SF4">
    <property type="entry name" value="ATP_GTP-BINDING PROTEIN"/>
    <property type="match status" value="1"/>
</dbReference>
<evidence type="ECO:0000256" key="2">
    <source>
        <dbReference type="ARBA" id="ARBA00022737"/>
    </source>
</evidence>
<protein>
    <submittedName>
        <fullName evidence="4">VCBS repeat-containing protein</fullName>
    </submittedName>
</protein>
<keyword evidence="3" id="KW-0325">Glycoprotein</keyword>
<dbReference type="PROSITE" id="PS51470">
    <property type="entry name" value="FG_GAP"/>
    <property type="match status" value="1"/>
</dbReference>
<dbReference type="EMBL" id="DTMZ01000142">
    <property type="protein sequence ID" value="HGD13626.1"/>
    <property type="molecule type" value="Genomic_DNA"/>
</dbReference>
<dbReference type="InterPro" id="IPR028994">
    <property type="entry name" value="Integrin_alpha_N"/>
</dbReference>
<comment type="caution">
    <text evidence="4">The sequence shown here is derived from an EMBL/GenBank/DDBJ whole genome shotgun (WGS) entry which is preliminary data.</text>
</comment>
<evidence type="ECO:0000256" key="1">
    <source>
        <dbReference type="ARBA" id="ARBA00022729"/>
    </source>
</evidence>
<dbReference type="InterPro" id="IPR013517">
    <property type="entry name" value="FG-GAP"/>
</dbReference>
<sequence>MRKGIIAFLILISSLWVVYGQIPLPASPDWISQDNDYSTGGAFADFDLNGYLDFAISNGNDMAYNYNSVYYNWNGSLETSASWRSRDNGYFGHLYVGDVNNDGLPDLAVSYLGSGTSGDFQARIYLNTGSGLGQTPWWRSADRHASFDCALGDFDLDGDLDLAISAGDAYTPDGDSARIYRNNNGVFDSLPCWSAGDSVPSDAIRFCDIDNDGDLDLFVGQRRKVVMYENHNGVLATSASWVARQNIGWVLRLDFGDYDQDGFLDLALASNDQLGDPNSIKVFHNNNGVLDTIASYNMQRRGTNIYSSCVAWGDVNGDGFLELAAGGWWKPVRIYANHGGVLDTISSWQWQPANPNWLVNEALIWTDVGNRHLLSVSDVQSGDNRRKLFNLRHRPIQFLDSITVNGNRVLPGNFCYDLAGGWVSFANAPDSGNGNVVFYYRYSVYPDLAVTNWDSGNGNYLFLNTTDTGIEQAAKGLQTGGLRAEPNLTQGPVRIEFSGRVKRQAIIRIYSHDGRLVRSLAAINNGAVWDGRAEDGRLVPAGIYIIRSAGYQPIKVIRVGR</sequence>
<keyword evidence="2" id="KW-0677">Repeat</keyword>
<gene>
    <name evidence="4" type="ORF">ENX16_06075</name>
</gene>
<dbReference type="AlphaFoldDB" id="A0A7V3PU94"/>
<organism evidence="4">
    <name type="scientific">candidate division WOR-3 bacterium</name>
    <dbReference type="NCBI Taxonomy" id="2052148"/>
    <lineage>
        <taxon>Bacteria</taxon>
        <taxon>Bacteria division WOR-3</taxon>
    </lineage>
</organism>
<reference evidence="4" key="1">
    <citation type="journal article" date="2020" name="mSystems">
        <title>Genome- and Community-Level Interaction Insights into Carbon Utilization and Element Cycling Functions of Hydrothermarchaeota in Hydrothermal Sediment.</title>
        <authorList>
            <person name="Zhou Z."/>
            <person name="Liu Y."/>
            <person name="Xu W."/>
            <person name="Pan J."/>
            <person name="Luo Z.H."/>
            <person name="Li M."/>
        </authorList>
    </citation>
    <scope>NUCLEOTIDE SEQUENCE [LARGE SCALE GENOMIC DNA]</scope>
    <source>
        <strain evidence="4">SpSt-914</strain>
    </source>
</reference>
<dbReference type="SUPFAM" id="SSF69318">
    <property type="entry name" value="Integrin alpha N-terminal domain"/>
    <property type="match status" value="1"/>
</dbReference>
<accession>A0A7V3PU94</accession>
<name>A0A7V3PU94_UNCW3</name>
<evidence type="ECO:0000256" key="3">
    <source>
        <dbReference type="ARBA" id="ARBA00023180"/>
    </source>
</evidence>
<keyword evidence="1" id="KW-0732">Signal</keyword>
<dbReference type="PANTHER" id="PTHR46580">
    <property type="entry name" value="SENSOR KINASE-RELATED"/>
    <property type="match status" value="1"/>
</dbReference>
<dbReference type="Gene3D" id="2.60.40.4070">
    <property type="match status" value="1"/>
</dbReference>
<dbReference type="InterPro" id="IPR013519">
    <property type="entry name" value="Int_alpha_beta-p"/>
</dbReference>